<gene>
    <name evidence="1" type="ORF">PHYPA_030270</name>
</gene>
<keyword evidence="3" id="KW-1185">Reference proteome</keyword>
<proteinExistence type="predicted"/>
<evidence type="ECO:0000313" key="2">
    <source>
        <dbReference type="EnsemblPlants" id="PAC:32918166.CDS.1"/>
    </source>
</evidence>
<dbReference type="Proteomes" id="UP000006727">
    <property type="component" value="Chromosome 26"/>
</dbReference>
<accession>A0A2K1IBZ3</accession>
<reference evidence="1 3" key="2">
    <citation type="journal article" date="2018" name="Plant J.">
        <title>The Physcomitrella patens chromosome-scale assembly reveals moss genome structure and evolution.</title>
        <authorList>
            <person name="Lang D."/>
            <person name="Ullrich K.K."/>
            <person name="Murat F."/>
            <person name="Fuchs J."/>
            <person name="Jenkins J."/>
            <person name="Haas F.B."/>
            <person name="Piednoel M."/>
            <person name="Gundlach H."/>
            <person name="Van Bel M."/>
            <person name="Meyberg R."/>
            <person name="Vives C."/>
            <person name="Morata J."/>
            <person name="Symeonidi A."/>
            <person name="Hiss M."/>
            <person name="Muchero W."/>
            <person name="Kamisugi Y."/>
            <person name="Saleh O."/>
            <person name="Blanc G."/>
            <person name="Decker E.L."/>
            <person name="van Gessel N."/>
            <person name="Grimwood J."/>
            <person name="Hayes R.D."/>
            <person name="Graham S.W."/>
            <person name="Gunter L.E."/>
            <person name="McDaniel S.F."/>
            <person name="Hoernstein S.N.W."/>
            <person name="Larsson A."/>
            <person name="Li F.W."/>
            <person name="Perroud P.F."/>
            <person name="Phillips J."/>
            <person name="Ranjan P."/>
            <person name="Rokshar D.S."/>
            <person name="Rothfels C.J."/>
            <person name="Schneider L."/>
            <person name="Shu S."/>
            <person name="Stevenson D.W."/>
            <person name="Thummler F."/>
            <person name="Tillich M."/>
            <person name="Villarreal Aguilar J.C."/>
            <person name="Widiez T."/>
            <person name="Wong G.K."/>
            <person name="Wymore A."/>
            <person name="Zhang Y."/>
            <person name="Zimmer A.D."/>
            <person name="Quatrano R.S."/>
            <person name="Mayer K.F.X."/>
            <person name="Goodstein D."/>
            <person name="Casacuberta J.M."/>
            <person name="Vandepoele K."/>
            <person name="Reski R."/>
            <person name="Cuming A.C."/>
            <person name="Tuskan G.A."/>
            <person name="Maumus F."/>
            <person name="Salse J."/>
            <person name="Schmutz J."/>
            <person name="Rensing S.A."/>
        </authorList>
    </citation>
    <scope>NUCLEOTIDE SEQUENCE [LARGE SCALE GENOMIC DNA]</scope>
    <source>
        <strain evidence="2 3">cv. Gransden 2004</strain>
    </source>
</reference>
<dbReference type="PaxDb" id="3218-PP1S159_163V6.1"/>
<name>A0A2K1IBZ3_PHYPA</name>
<dbReference type="InParanoid" id="A0A2K1IBZ3"/>
<dbReference type="AlphaFoldDB" id="A0A2K1IBZ3"/>
<organism evidence="1">
    <name type="scientific">Physcomitrium patens</name>
    <name type="common">Spreading-leaved earth moss</name>
    <name type="synonym">Physcomitrella patens</name>
    <dbReference type="NCBI Taxonomy" id="3218"/>
    <lineage>
        <taxon>Eukaryota</taxon>
        <taxon>Viridiplantae</taxon>
        <taxon>Streptophyta</taxon>
        <taxon>Embryophyta</taxon>
        <taxon>Bryophyta</taxon>
        <taxon>Bryophytina</taxon>
        <taxon>Bryopsida</taxon>
        <taxon>Funariidae</taxon>
        <taxon>Funariales</taxon>
        <taxon>Funariaceae</taxon>
        <taxon>Physcomitrium</taxon>
    </lineage>
</organism>
<evidence type="ECO:0000313" key="3">
    <source>
        <dbReference type="Proteomes" id="UP000006727"/>
    </source>
</evidence>
<dbReference type="EnsemblPlants" id="Pp3c26_5610V3.1">
    <property type="protein sequence ID" value="PAC:32918166.CDS.1"/>
    <property type="gene ID" value="Pp3c26_5610"/>
</dbReference>
<reference evidence="2" key="3">
    <citation type="submission" date="2020-12" db="UniProtKB">
        <authorList>
            <consortium name="EnsemblPlants"/>
        </authorList>
    </citation>
    <scope>IDENTIFICATION</scope>
</reference>
<evidence type="ECO:0000313" key="1">
    <source>
        <dbReference type="EMBL" id="PNR26789.1"/>
    </source>
</evidence>
<dbReference type="Gramene" id="Pp3c26_5610V3.1">
    <property type="protein sequence ID" value="PAC:32918166.CDS.1"/>
    <property type="gene ID" value="Pp3c26_5610"/>
</dbReference>
<dbReference type="EMBL" id="ABEU02000026">
    <property type="protein sequence ID" value="PNR26789.1"/>
    <property type="molecule type" value="Genomic_DNA"/>
</dbReference>
<protein>
    <submittedName>
        <fullName evidence="1 2">Uncharacterized protein</fullName>
    </submittedName>
</protein>
<sequence length="121" mass="13374">MLSSRHIHQMDGGCASNGRRTVMCRSSESLKDLLSTATFETSATQPEVKELVILPSSKNALDLTSQKIQSAGRKATYSILFTIDDPFELSLSSPLSGVEHCSNFMEWHQRMNRCGRLPKAA</sequence>
<reference evidence="1 3" key="1">
    <citation type="journal article" date="2008" name="Science">
        <title>The Physcomitrella genome reveals evolutionary insights into the conquest of land by plants.</title>
        <authorList>
            <person name="Rensing S."/>
            <person name="Lang D."/>
            <person name="Zimmer A."/>
            <person name="Terry A."/>
            <person name="Salamov A."/>
            <person name="Shapiro H."/>
            <person name="Nishiyama T."/>
            <person name="Perroud P.-F."/>
            <person name="Lindquist E."/>
            <person name="Kamisugi Y."/>
            <person name="Tanahashi T."/>
            <person name="Sakakibara K."/>
            <person name="Fujita T."/>
            <person name="Oishi K."/>
            <person name="Shin-I T."/>
            <person name="Kuroki Y."/>
            <person name="Toyoda A."/>
            <person name="Suzuki Y."/>
            <person name="Hashimoto A."/>
            <person name="Yamaguchi K."/>
            <person name="Sugano A."/>
            <person name="Kohara Y."/>
            <person name="Fujiyama A."/>
            <person name="Anterola A."/>
            <person name="Aoki S."/>
            <person name="Ashton N."/>
            <person name="Barbazuk W.B."/>
            <person name="Barker E."/>
            <person name="Bennetzen J."/>
            <person name="Bezanilla M."/>
            <person name="Blankenship R."/>
            <person name="Cho S.H."/>
            <person name="Dutcher S."/>
            <person name="Estelle M."/>
            <person name="Fawcett J.A."/>
            <person name="Gundlach H."/>
            <person name="Hanada K."/>
            <person name="Heyl A."/>
            <person name="Hicks K.A."/>
            <person name="Hugh J."/>
            <person name="Lohr M."/>
            <person name="Mayer K."/>
            <person name="Melkozernov A."/>
            <person name="Murata T."/>
            <person name="Nelson D."/>
            <person name="Pils B."/>
            <person name="Prigge M."/>
            <person name="Reiss B."/>
            <person name="Renner T."/>
            <person name="Rombauts S."/>
            <person name="Rushton P."/>
            <person name="Sanderfoot A."/>
            <person name="Schween G."/>
            <person name="Shiu S.-H."/>
            <person name="Stueber K."/>
            <person name="Theodoulou F.L."/>
            <person name="Tu H."/>
            <person name="Van de Peer Y."/>
            <person name="Verrier P.J."/>
            <person name="Waters E."/>
            <person name="Wood A."/>
            <person name="Yang L."/>
            <person name="Cove D."/>
            <person name="Cuming A."/>
            <person name="Hasebe M."/>
            <person name="Lucas S."/>
            <person name="Mishler D.B."/>
            <person name="Reski R."/>
            <person name="Grigoriev I."/>
            <person name="Quatrano R.S."/>
            <person name="Boore J.L."/>
        </authorList>
    </citation>
    <scope>NUCLEOTIDE SEQUENCE [LARGE SCALE GENOMIC DNA]</scope>
    <source>
        <strain evidence="2 3">cv. Gransden 2004</strain>
    </source>
</reference>